<dbReference type="InterPro" id="IPR038175">
    <property type="entry name" value="CBM21_dom_sf"/>
</dbReference>
<dbReference type="GO" id="GO:2001069">
    <property type="term" value="F:glycogen binding"/>
    <property type="evidence" value="ECO:0007669"/>
    <property type="project" value="TreeGrafter"/>
</dbReference>
<comment type="caution">
    <text evidence="2">The sequence shown here is derived from an EMBL/GenBank/DDBJ whole genome shotgun (WGS) entry which is preliminary data.</text>
</comment>
<dbReference type="OrthoDB" id="1881at2759"/>
<accession>A0A9X0CVC4</accession>
<name>A0A9X0CVC4_9CNID</name>
<gene>
    <name evidence="2" type="primary">PPP1R3E_2</name>
    <name evidence="2" type="ORF">OS493_005076</name>
</gene>
<dbReference type="Proteomes" id="UP001163046">
    <property type="component" value="Unassembled WGS sequence"/>
</dbReference>
<dbReference type="Pfam" id="PF03370">
    <property type="entry name" value="CBM_21"/>
    <property type="match status" value="1"/>
</dbReference>
<keyword evidence="3" id="KW-1185">Reference proteome</keyword>
<protein>
    <submittedName>
        <fullName evidence="2">Protein phosphatase 1 regulatory subunit 3E</fullName>
    </submittedName>
</protein>
<evidence type="ECO:0000259" key="1">
    <source>
        <dbReference type="PROSITE" id="PS51159"/>
    </source>
</evidence>
<dbReference type="GO" id="GO:0005979">
    <property type="term" value="P:regulation of glycogen biosynthetic process"/>
    <property type="evidence" value="ECO:0007669"/>
    <property type="project" value="TreeGrafter"/>
</dbReference>
<dbReference type="GO" id="GO:0008157">
    <property type="term" value="F:protein phosphatase 1 binding"/>
    <property type="evidence" value="ECO:0007669"/>
    <property type="project" value="TreeGrafter"/>
</dbReference>
<dbReference type="AlphaFoldDB" id="A0A9X0CVC4"/>
<evidence type="ECO:0000313" key="2">
    <source>
        <dbReference type="EMBL" id="KAJ7374729.1"/>
    </source>
</evidence>
<evidence type="ECO:0000313" key="3">
    <source>
        <dbReference type="Proteomes" id="UP001163046"/>
    </source>
</evidence>
<sequence length="265" mass="29536">MRIMKEEQEKPDSPLLSPTSLAASKRRVHFADFDGQDLVSVKVITPANSEEDLSRDKKLDILNHSATPVHLKRFSCCFTQPASDAKFTARVMERKVCLENVVFCGFAMTGTVKVKNIAFAKEVTARYTADGWKTYRDVWADYVPKSSDGETDRFQFRISIPQDLDVGAKLEFAIRYSTAGEEYWDNNFHHPEADVICPNSPEEESSSRLAGLLILAKRKLSNPLTVIGESCSHEDGRASQDLCAKWSGNVPGEESLLCGLGWPQA</sequence>
<dbReference type="InterPro" id="IPR005036">
    <property type="entry name" value="CBM21_dom"/>
</dbReference>
<dbReference type="PROSITE" id="PS51159">
    <property type="entry name" value="CBM21"/>
    <property type="match status" value="1"/>
</dbReference>
<proteinExistence type="predicted"/>
<dbReference type="EMBL" id="MU826827">
    <property type="protein sequence ID" value="KAJ7374729.1"/>
    <property type="molecule type" value="Genomic_DNA"/>
</dbReference>
<feature type="domain" description="CBM21" evidence="1">
    <location>
        <begin position="88"/>
        <end position="195"/>
    </location>
</feature>
<reference evidence="2" key="1">
    <citation type="submission" date="2023-01" db="EMBL/GenBank/DDBJ databases">
        <title>Genome assembly of the deep-sea coral Lophelia pertusa.</title>
        <authorList>
            <person name="Herrera S."/>
            <person name="Cordes E."/>
        </authorList>
    </citation>
    <scope>NUCLEOTIDE SEQUENCE</scope>
    <source>
        <strain evidence="2">USNM1676648</strain>
        <tissue evidence="2">Polyp</tissue>
    </source>
</reference>
<dbReference type="Gene3D" id="2.60.40.2440">
    <property type="entry name" value="Carbohydrate binding type-21 domain"/>
    <property type="match status" value="1"/>
</dbReference>
<dbReference type="GO" id="GO:0000164">
    <property type="term" value="C:protein phosphatase type 1 complex"/>
    <property type="evidence" value="ECO:0007669"/>
    <property type="project" value="TreeGrafter"/>
</dbReference>
<dbReference type="PANTHER" id="PTHR12307:SF53">
    <property type="entry name" value="PROTEIN PHOSPHATASE 1 REGULATORY SUBUNIT"/>
    <property type="match status" value="1"/>
</dbReference>
<organism evidence="2 3">
    <name type="scientific">Desmophyllum pertusum</name>
    <dbReference type="NCBI Taxonomy" id="174260"/>
    <lineage>
        <taxon>Eukaryota</taxon>
        <taxon>Metazoa</taxon>
        <taxon>Cnidaria</taxon>
        <taxon>Anthozoa</taxon>
        <taxon>Hexacorallia</taxon>
        <taxon>Scleractinia</taxon>
        <taxon>Caryophylliina</taxon>
        <taxon>Caryophylliidae</taxon>
        <taxon>Desmophyllum</taxon>
    </lineage>
</organism>
<dbReference type="InterPro" id="IPR050782">
    <property type="entry name" value="PP1_regulatory_subunit_3"/>
</dbReference>
<dbReference type="PANTHER" id="PTHR12307">
    <property type="entry name" value="PROTEIN PHOSPHATASE 1 REGULATORY SUBUNIT"/>
    <property type="match status" value="1"/>
</dbReference>